<protein>
    <submittedName>
        <fullName evidence="2">Uncharacterized protein</fullName>
    </submittedName>
</protein>
<accession>A9NJV5</accession>
<reference evidence="2" key="1">
    <citation type="journal article" date="2008" name="BMC Genomics">
        <title>A conifer genomics resource of 200,000 spruce (Picea spp.) ESTs and 6,464 high-quality, sequence-finished full-length cDNAs for Sitka spruce (Picea sitchensis).</title>
        <authorList>
            <person name="Ralph S.G."/>
            <person name="Chun H.J."/>
            <person name="Kolosova N."/>
            <person name="Cooper D."/>
            <person name="Oddy C."/>
            <person name="Ritland C.E."/>
            <person name="Kirkpatrick R."/>
            <person name="Moore R."/>
            <person name="Barber S."/>
            <person name="Holt R.A."/>
            <person name="Jones S.J."/>
            <person name="Marra M.A."/>
            <person name="Douglas C.J."/>
            <person name="Ritland K."/>
            <person name="Bohlmann J."/>
        </authorList>
    </citation>
    <scope>NUCLEOTIDE SEQUENCE</scope>
    <source>
        <tissue evidence="2">Green portion of the leader tissue</tissue>
    </source>
</reference>
<dbReference type="AlphaFoldDB" id="A9NJV5"/>
<dbReference type="EMBL" id="EF081520">
    <property type="protein sequence ID" value="ABK20916.1"/>
    <property type="molecule type" value="mRNA"/>
</dbReference>
<evidence type="ECO:0000313" key="2">
    <source>
        <dbReference type="EMBL" id="ABK20916.1"/>
    </source>
</evidence>
<organism evidence="2">
    <name type="scientific">Picea sitchensis</name>
    <name type="common">Sitka spruce</name>
    <name type="synonym">Pinus sitchensis</name>
    <dbReference type="NCBI Taxonomy" id="3332"/>
    <lineage>
        <taxon>Eukaryota</taxon>
        <taxon>Viridiplantae</taxon>
        <taxon>Streptophyta</taxon>
        <taxon>Embryophyta</taxon>
        <taxon>Tracheophyta</taxon>
        <taxon>Spermatophyta</taxon>
        <taxon>Pinopsida</taxon>
        <taxon>Pinidae</taxon>
        <taxon>Conifers I</taxon>
        <taxon>Pinales</taxon>
        <taxon>Pinaceae</taxon>
        <taxon>Picea</taxon>
    </lineage>
</organism>
<proteinExistence type="evidence at transcript level"/>
<evidence type="ECO:0000256" key="1">
    <source>
        <dbReference type="SAM" id="MobiDB-lite"/>
    </source>
</evidence>
<feature type="region of interest" description="Disordered" evidence="1">
    <location>
        <begin position="1"/>
        <end position="22"/>
    </location>
</feature>
<sequence>MNSSSARSPRRFSPRRTPPCEKYERLDKDFENEMQNDVFNILPKKVPLEIFPDHRHYEDEMQGG</sequence>
<name>A9NJV5_PICSI</name>